<gene>
    <name evidence="1" type="ORF">RGR602_CH03512</name>
</gene>
<dbReference type="AlphaFoldDB" id="A0A0B4X3W6"/>
<reference evidence="1 2" key="1">
    <citation type="submission" date="2013-11" db="EMBL/GenBank/DDBJ databases">
        <title>Complete genome sequence of Rhizobium gallicum bv. gallicum R602.</title>
        <authorList>
            <person name="Bustos P."/>
            <person name="Santamaria R.I."/>
            <person name="Lozano L."/>
            <person name="Acosta J.L."/>
            <person name="Ormeno-Orrillo E."/>
            <person name="Rogel M.A."/>
            <person name="Romero D."/>
            <person name="Cevallos M.A."/>
            <person name="Martinez-Romero E."/>
            <person name="Gonzalez V."/>
        </authorList>
    </citation>
    <scope>NUCLEOTIDE SEQUENCE [LARGE SCALE GENOMIC DNA]</scope>
    <source>
        <strain evidence="1 2">R602</strain>
    </source>
</reference>
<accession>A0A0B4X3W6</accession>
<proteinExistence type="predicted"/>
<keyword evidence="2" id="KW-1185">Reference proteome</keyword>
<evidence type="ECO:0000313" key="2">
    <source>
        <dbReference type="Proteomes" id="UP000031368"/>
    </source>
</evidence>
<dbReference type="EMBL" id="CP006877">
    <property type="protein sequence ID" value="AJD42819.1"/>
    <property type="molecule type" value="Genomic_DNA"/>
</dbReference>
<dbReference type="KEGG" id="rga:RGR602_CH03512"/>
<evidence type="ECO:0000313" key="1">
    <source>
        <dbReference type="EMBL" id="AJD42819.1"/>
    </source>
</evidence>
<organism evidence="1 2">
    <name type="scientific">Rhizobium gallicum bv. gallicum R602sp</name>
    <dbReference type="NCBI Taxonomy" id="1041138"/>
    <lineage>
        <taxon>Bacteria</taxon>
        <taxon>Pseudomonadati</taxon>
        <taxon>Pseudomonadota</taxon>
        <taxon>Alphaproteobacteria</taxon>
        <taxon>Hyphomicrobiales</taxon>
        <taxon>Rhizobiaceae</taxon>
        <taxon>Rhizobium/Agrobacterium group</taxon>
        <taxon>Rhizobium</taxon>
    </lineage>
</organism>
<evidence type="ECO:0008006" key="3">
    <source>
        <dbReference type="Google" id="ProtNLM"/>
    </source>
</evidence>
<protein>
    <recommendedName>
        <fullName evidence="3">Cold-shock protein</fullName>
    </recommendedName>
</protein>
<dbReference type="HOGENOM" id="CLU_183509_0_0_5"/>
<dbReference type="Proteomes" id="UP000031368">
    <property type="component" value="Chromosome"/>
</dbReference>
<name>A0A0B4X3W6_9HYPH</name>
<sequence length="100" mass="11240">MPKPNYKAKPTYKIGDFVVLKSGLTRTATADRRCEVVGILPNDHGHVQYRVRFEAENFERRITALDIDATESPPRISGAQVAQTSNAEPWLKTSSIKVRK</sequence>
<dbReference type="RefSeq" id="WP_039846117.1">
    <property type="nucleotide sequence ID" value="NZ_CP006877.1"/>
</dbReference>